<dbReference type="KEGG" id="lpav:PLANPX_5453"/>
<dbReference type="InterPro" id="IPR021109">
    <property type="entry name" value="Peptidase_aspartic_dom_sf"/>
</dbReference>
<dbReference type="SUPFAM" id="SSF50630">
    <property type="entry name" value="Acid proteases"/>
    <property type="match status" value="1"/>
</dbReference>
<evidence type="ECO:0000313" key="4">
    <source>
        <dbReference type="Proteomes" id="UP000326837"/>
    </source>
</evidence>
<evidence type="ECO:0000259" key="2">
    <source>
        <dbReference type="Pfam" id="PF05618"/>
    </source>
</evidence>
<dbReference type="PANTHER" id="PTHR38037">
    <property type="entry name" value="ZN_PROTEASE DOMAIN-CONTAINING PROTEIN"/>
    <property type="match status" value="1"/>
</dbReference>
<sequence length="167" mass="18980">MTAPHKPSKPTVGWREWIAVPALGIDAIKVKIDTGARSSSLHAFDLEEFERDGARWVRFVVHPLQRDAKTTLQAEAPVLEFRHIRSSNGHTTHRPVVRVDIEVDGQRWPIDLTLAARDEMGFRMLLGREAVRGKFVVDPGRSYVVSQPRVSKTSLKKPAKRKKRRSE</sequence>
<dbReference type="Gene3D" id="2.40.70.10">
    <property type="entry name" value="Acid Proteases"/>
    <property type="match status" value="1"/>
</dbReference>
<evidence type="ECO:0000313" key="3">
    <source>
        <dbReference type="EMBL" id="BBO35841.1"/>
    </source>
</evidence>
<gene>
    <name evidence="3" type="ORF">PLANPX_5453</name>
</gene>
<protein>
    <recommendedName>
        <fullName evidence="2">Retropepsin-like aspartic endopeptidase domain-containing protein</fullName>
    </recommendedName>
</protein>
<dbReference type="InterPro" id="IPR008503">
    <property type="entry name" value="Asp_endopeptidase"/>
</dbReference>
<dbReference type="RefSeq" id="WP_152101128.1">
    <property type="nucleotide sequence ID" value="NZ_AP021861.1"/>
</dbReference>
<keyword evidence="4" id="KW-1185">Reference proteome</keyword>
<feature type="region of interest" description="Disordered" evidence="1">
    <location>
        <begin position="147"/>
        <end position="167"/>
    </location>
</feature>
<dbReference type="Proteomes" id="UP000326837">
    <property type="component" value="Chromosome"/>
</dbReference>
<dbReference type="AlphaFoldDB" id="A0A5K7XKW7"/>
<feature type="domain" description="Retropepsin-like aspartic endopeptidase" evidence="2">
    <location>
        <begin position="12"/>
        <end position="146"/>
    </location>
</feature>
<dbReference type="EMBL" id="AP021861">
    <property type="protein sequence ID" value="BBO35841.1"/>
    <property type="molecule type" value="Genomic_DNA"/>
</dbReference>
<organism evidence="3 4">
    <name type="scientific">Lacipirellula parvula</name>
    <dbReference type="NCBI Taxonomy" id="2650471"/>
    <lineage>
        <taxon>Bacteria</taxon>
        <taxon>Pseudomonadati</taxon>
        <taxon>Planctomycetota</taxon>
        <taxon>Planctomycetia</taxon>
        <taxon>Pirellulales</taxon>
        <taxon>Lacipirellulaceae</taxon>
        <taxon>Lacipirellula</taxon>
    </lineage>
</organism>
<accession>A0A5K7XKW7</accession>
<feature type="compositionally biased region" description="Basic residues" evidence="1">
    <location>
        <begin position="154"/>
        <end position="167"/>
    </location>
</feature>
<name>A0A5K7XKW7_9BACT</name>
<reference evidence="4" key="1">
    <citation type="submission" date="2019-10" db="EMBL/GenBank/DDBJ databases">
        <title>Lacipirellula parvula gen. nov., sp. nov., representing a lineage of planctomycetes widespread in freshwater anoxic habitats, and description of the family Lacipirellulaceae.</title>
        <authorList>
            <person name="Dedysh S.N."/>
            <person name="Kulichevskaya I.S."/>
            <person name="Beletsky A.V."/>
            <person name="Rakitin A.L."/>
            <person name="Mardanov A.V."/>
            <person name="Ivanova A.A."/>
            <person name="Saltykova V.X."/>
            <person name="Rijpstra W.I.C."/>
            <person name="Sinninghe Damste J.S."/>
            <person name="Ravin N.V."/>
        </authorList>
    </citation>
    <scope>NUCLEOTIDE SEQUENCE [LARGE SCALE GENOMIC DNA]</scope>
    <source>
        <strain evidence="4">PX69</strain>
    </source>
</reference>
<dbReference type="PANTHER" id="PTHR38037:SF1">
    <property type="entry name" value="ATP-DEPENDENT ZINC PROTEASE DOMAIN-CONTAINING PROTEIN-RELATED"/>
    <property type="match status" value="1"/>
</dbReference>
<dbReference type="Pfam" id="PF05618">
    <property type="entry name" value="Zn_protease"/>
    <property type="match status" value="1"/>
</dbReference>
<evidence type="ECO:0000256" key="1">
    <source>
        <dbReference type="SAM" id="MobiDB-lite"/>
    </source>
</evidence>
<proteinExistence type="predicted"/>